<dbReference type="PROSITE" id="PS50076">
    <property type="entry name" value="DNAJ_2"/>
    <property type="match status" value="1"/>
</dbReference>
<evidence type="ECO:0000259" key="5">
    <source>
        <dbReference type="PROSITE" id="PS50076"/>
    </source>
</evidence>
<comment type="subcellular location">
    <subcellularLocation>
        <location evidence="1">Nucleus</location>
    </subcellularLocation>
</comment>
<evidence type="ECO:0000256" key="3">
    <source>
        <dbReference type="ARBA" id="ARBA00023242"/>
    </source>
</evidence>
<dbReference type="InterPro" id="IPR026894">
    <property type="entry name" value="DnaJ_X"/>
</dbReference>
<name>A0ABD3N709_9STRA</name>
<proteinExistence type="predicted"/>
<dbReference type="InterPro" id="IPR001623">
    <property type="entry name" value="DnaJ_domain"/>
</dbReference>
<feature type="compositionally biased region" description="Polar residues" evidence="4">
    <location>
        <begin position="1"/>
        <end position="10"/>
    </location>
</feature>
<dbReference type="SMART" id="SM00271">
    <property type="entry name" value="DnaJ"/>
    <property type="match status" value="1"/>
</dbReference>
<dbReference type="InterPro" id="IPR021850">
    <property type="entry name" value="Symplekin/Pta1"/>
</dbReference>
<evidence type="ECO:0000256" key="4">
    <source>
        <dbReference type="SAM" id="MobiDB-lite"/>
    </source>
</evidence>
<dbReference type="SUPFAM" id="SSF46565">
    <property type="entry name" value="Chaperone J-domain"/>
    <property type="match status" value="1"/>
</dbReference>
<evidence type="ECO:0000256" key="1">
    <source>
        <dbReference type="ARBA" id="ARBA00004123"/>
    </source>
</evidence>
<dbReference type="InterPro" id="IPR022075">
    <property type="entry name" value="Symplekin_C"/>
</dbReference>
<dbReference type="PANTHER" id="PTHR15245:SF20">
    <property type="entry name" value="SYMPLEKIN"/>
    <property type="match status" value="1"/>
</dbReference>
<dbReference type="Proteomes" id="UP001530400">
    <property type="component" value="Unassembled WGS sequence"/>
</dbReference>
<dbReference type="Pfam" id="PF12295">
    <property type="entry name" value="Symplekin_C"/>
    <property type="match status" value="1"/>
</dbReference>
<feature type="region of interest" description="Disordered" evidence="4">
    <location>
        <begin position="1"/>
        <end position="40"/>
    </location>
</feature>
<sequence length="1798" mass="197743">MRDSFNTPNLPQHGAITDDDHFSDAASETSSTLNDLNNPLIEQSQDSPLQLALDDLESRIVSSFNEFKSHSGRVTSTTFSSIHDELSNVLTPVLETASHVAPMNGRTICTSFPDVYDFESVMDTIYTKINSELVLPVLLESAQSEMNPPKRAASLRMFHLLFVEWNKSGSWLDSTSSNSSNATMVSIRKAELLKRWVQACIPNLMQTFTSEALDAGAAGRGVLSASAALKPCLRYMAERIAEADDAGALRLFLPVMRMIEKVLGRVFLEGATNSLDGGGENKENDALRSSCIKFLEIVVLCFSHKALPGMMAGGTLASRMKKDAAGANDFSLEDLPPGHPIITRENLEEIGEYAFTTLRGLVFLGGQAKIDPDLLRDAVANANASAEGMPAALAFQKLESDAEKSATNDDSIAIDRSAIEMDFFLSQKSYSISVNAIQLLATKRPLFFKEAATCLARRTMNPPEDSEGNLTKSAIVGIRTHLRSSCLTLLRHILSVTSGCSDILVKALSQCGMEAQAERALDASRKQLNLMKGGRAARTRAQIFYEWDTSTDLSRAKKRQRDTDDAEARVRAAKLARGLGSGIQLPTSMSDACELVLLNLKHLPSSRPPVPSSVQRSQFVNLDLVVDAVMSNGSALSIDENHWYDRDGGHAWTVEEGEMDEDGKKELIYQCKTTDEKERTKFAEQSRLAASKAFSRILASTSSNRSEVAANVAKKIAARLAWMLQDTKPDDNAEFAPRNPLVSSCLEYDINHPSGSESKPNISAELSARVLNEMYVSSLTLEEENVPPKKYYEECLDYYVSSVVNANNPTGSSNEEKRSANLAALALPHQLITSPSLTAASLNSVASFCDIEEISKKAAKTSKQSITESAALHSAKAAAEKRATAALIVLRDVAFQRDNMRGSAIGCAVAIAAGRLPASPPIQDKALKLVMNVIFQKNSDCATKVVESATRELEAVVQNAIDNHGETSKSKEGSEEEKAAISGVLKPVVLFMALCVRRPEIIKVIMEASCRDGADIMVKAVKANMPKLAKAAAAKHGAASIALSIAEMTSDKETPLLLSFLDNLAPANEKAPPNQELIDACHEIQRNKSNGDTKDSRYIIPIVSGMKRIELENKLPEFVQDSDETFKTSLKRMSERLRRYALIYRDEPDPKEHSLRGMSSCEQIVNLHRIDFNAIGLPQKRYLDAIRLCLEDDEMFIQRLRLHLGEGYAVRGVSYAGHGVGDDIVGSDTDHASCLETNVADATTTTMQKKMDIAWTIEGQVQCLLLERPDILARTQHIIHLMPFFRFDPPFMKKAMLSTVAKHHNMAIPVVTTTVRFASYTLPRKFVDICMKHIAGVECDKGRQIALDIFGSPKMVRNHLVLGTQEVRAEPLLDPEIELREPSFCEKLCACGLCLCFTPLALACACCCCAASTAESAVNKAQGKRWDATQNKWVIDKLEEEGEGVDQLPKDDGDILKGLKEEDVKLGESTVKVKDTEYYDVLGVTADASMSKIKKQYYIKAREWHPDRNQSEEAKVKFQQIGEAYQVLSDEKLRKVYDREGKDGLSGDKTEVAMDQVDPSLVFTFLFGNDSFDTIIGRLQLVTQTLAGDDKSKISPQQMKELERRRVIRLAMALRDRVQKYVDGDVKGAKAEWSTKGKELVEVRYGEQILNTVGTTYKLVAKQIIGSFSEGMNAKYETMGMQMDAMKNAATAAQTAESEGDGLPAMIEVMWNMTVIDISGTLREVVMKVCNDTSVSSDIRKKRANAILELGLIWEGLKKKDAGAKMQSIRKMYQSATAAAMEATLEKVRKEEEDAQKK</sequence>
<dbReference type="Gene3D" id="1.10.287.110">
    <property type="entry name" value="DnaJ domain"/>
    <property type="match status" value="1"/>
</dbReference>
<dbReference type="PROSITE" id="PS00636">
    <property type="entry name" value="DNAJ_1"/>
    <property type="match status" value="1"/>
</dbReference>
<keyword evidence="2" id="KW-0507">mRNA processing</keyword>
<comment type="caution">
    <text evidence="6">The sequence shown here is derived from an EMBL/GenBank/DDBJ whole genome shotgun (WGS) entry which is preliminary data.</text>
</comment>
<feature type="domain" description="J" evidence="5">
    <location>
        <begin position="1477"/>
        <end position="1541"/>
    </location>
</feature>
<reference evidence="6 7" key="1">
    <citation type="submission" date="2024-10" db="EMBL/GenBank/DDBJ databases">
        <title>Updated reference genomes for cyclostephanoid diatoms.</title>
        <authorList>
            <person name="Roberts W.R."/>
            <person name="Alverson A.J."/>
        </authorList>
    </citation>
    <scope>NUCLEOTIDE SEQUENCE [LARGE SCALE GENOMIC DNA]</scope>
    <source>
        <strain evidence="6 7">AJA010-31</strain>
    </source>
</reference>
<dbReference type="Gene3D" id="1.25.10.10">
    <property type="entry name" value="Leucine-rich Repeat Variant"/>
    <property type="match status" value="1"/>
</dbReference>
<evidence type="ECO:0000256" key="2">
    <source>
        <dbReference type="ARBA" id="ARBA00022664"/>
    </source>
</evidence>
<dbReference type="Pfam" id="PF11935">
    <property type="entry name" value="SYMPK_PTA1_N"/>
    <property type="match status" value="1"/>
</dbReference>
<dbReference type="InterPro" id="IPR036869">
    <property type="entry name" value="J_dom_sf"/>
</dbReference>
<protein>
    <recommendedName>
        <fullName evidence="5">J domain-containing protein</fullName>
    </recommendedName>
</protein>
<dbReference type="InterPro" id="IPR018253">
    <property type="entry name" value="DnaJ_domain_CS"/>
</dbReference>
<organism evidence="6 7">
    <name type="scientific">Cyclotella atomus</name>
    <dbReference type="NCBI Taxonomy" id="382360"/>
    <lineage>
        <taxon>Eukaryota</taxon>
        <taxon>Sar</taxon>
        <taxon>Stramenopiles</taxon>
        <taxon>Ochrophyta</taxon>
        <taxon>Bacillariophyta</taxon>
        <taxon>Coscinodiscophyceae</taxon>
        <taxon>Thalassiosirophycidae</taxon>
        <taxon>Stephanodiscales</taxon>
        <taxon>Stephanodiscaceae</taxon>
        <taxon>Cyclotella</taxon>
    </lineage>
</organism>
<dbReference type="InterPro" id="IPR011989">
    <property type="entry name" value="ARM-like"/>
</dbReference>
<dbReference type="Pfam" id="PF14308">
    <property type="entry name" value="DnaJ-X"/>
    <property type="match status" value="1"/>
</dbReference>
<dbReference type="PRINTS" id="PR00625">
    <property type="entry name" value="JDOMAIN"/>
</dbReference>
<accession>A0ABD3N709</accession>
<dbReference type="CDD" id="cd06257">
    <property type="entry name" value="DnaJ"/>
    <property type="match status" value="1"/>
</dbReference>
<dbReference type="InterPro" id="IPR032460">
    <property type="entry name" value="Symplekin/Pta1_N"/>
</dbReference>
<dbReference type="GO" id="GO:0006397">
    <property type="term" value="P:mRNA processing"/>
    <property type="evidence" value="ECO:0007669"/>
    <property type="project" value="UniProtKB-KW"/>
</dbReference>
<keyword evidence="7" id="KW-1185">Reference proteome</keyword>
<feature type="compositionally biased region" description="Polar residues" evidence="4">
    <location>
        <begin position="26"/>
        <end position="40"/>
    </location>
</feature>
<keyword evidence="3" id="KW-0539">Nucleus</keyword>
<dbReference type="Pfam" id="PF00226">
    <property type="entry name" value="DnaJ"/>
    <property type="match status" value="1"/>
</dbReference>
<gene>
    <name evidence="6" type="ORF">ACHAWO_008674</name>
</gene>
<evidence type="ECO:0000313" key="7">
    <source>
        <dbReference type="Proteomes" id="UP001530400"/>
    </source>
</evidence>
<dbReference type="GO" id="GO:0005634">
    <property type="term" value="C:nucleus"/>
    <property type="evidence" value="ECO:0007669"/>
    <property type="project" value="UniProtKB-SubCell"/>
</dbReference>
<dbReference type="PANTHER" id="PTHR15245">
    <property type="entry name" value="SYMPLEKIN-RELATED"/>
    <property type="match status" value="1"/>
</dbReference>
<evidence type="ECO:0000313" key="6">
    <source>
        <dbReference type="EMBL" id="KAL3771888.1"/>
    </source>
</evidence>
<dbReference type="EMBL" id="JALLPJ020001279">
    <property type="protein sequence ID" value="KAL3771888.1"/>
    <property type="molecule type" value="Genomic_DNA"/>
</dbReference>